<accession>A0AAV5VAY3</accession>
<organism evidence="2 3">
    <name type="scientific">Pristionchus fissidentatus</name>
    <dbReference type="NCBI Taxonomy" id="1538716"/>
    <lineage>
        <taxon>Eukaryota</taxon>
        <taxon>Metazoa</taxon>
        <taxon>Ecdysozoa</taxon>
        <taxon>Nematoda</taxon>
        <taxon>Chromadorea</taxon>
        <taxon>Rhabditida</taxon>
        <taxon>Rhabditina</taxon>
        <taxon>Diplogasteromorpha</taxon>
        <taxon>Diplogasteroidea</taxon>
        <taxon>Neodiplogasteridae</taxon>
        <taxon>Pristionchus</taxon>
    </lineage>
</organism>
<dbReference type="AlphaFoldDB" id="A0AAV5VAY3"/>
<dbReference type="EMBL" id="BTSY01000002">
    <property type="protein sequence ID" value="GMT15644.1"/>
    <property type="molecule type" value="Genomic_DNA"/>
</dbReference>
<feature type="non-terminal residue" evidence="2">
    <location>
        <position position="61"/>
    </location>
</feature>
<proteinExistence type="predicted"/>
<protein>
    <recommendedName>
        <fullName evidence="1">SCAP N-terminal domain-containing protein</fullName>
    </recommendedName>
</protein>
<gene>
    <name evidence="2" type="ORF">PFISCL1PPCAC_6941</name>
</gene>
<evidence type="ECO:0000259" key="1">
    <source>
        <dbReference type="Pfam" id="PF24006"/>
    </source>
</evidence>
<keyword evidence="3" id="KW-1185">Reference proteome</keyword>
<evidence type="ECO:0000313" key="3">
    <source>
        <dbReference type="Proteomes" id="UP001432322"/>
    </source>
</evidence>
<feature type="domain" description="SCAP N-terminal" evidence="1">
    <location>
        <begin position="5"/>
        <end position="58"/>
    </location>
</feature>
<sequence length="61" mass="6932">AESTAPDWFYSAPAMYVQQIIVHSNVRPWQPHNLSAENVVRGALAQSFPLRETLLEHLNET</sequence>
<dbReference type="InterPro" id="IPR057041">
    <property type="entry name" value="SCAP_N"/>
</dbReference>
<reference evidence="2" key="1">
    <citation type="submission" date="2023-10" db="EMBL/GenBank/DDBJ databases">
        <title>Genome assembly of Pristionchus species.</title>
        <authorList>
            <person name="Yoshida K."/>
            <person name="Sommer R.J."/>
        </authorList>
    </citation>
    <scope>NUCLEOTIDE SEQUENCE</scope>
    <source>
        <strain evidence="2">RS5133</strain>
    </source>
</reference>
<name>A0AAV5VAY3_9BILA</name>
<feature type="non-terminal residue" evidence="2">
    <location>
        <position position="1"/>
    </location>
</feature>
<dbReference type="Pfam" id="PF24006">
    <property type="entry name" value="SCAP_N"/>
    <property type="match status" value="1"/>
</dbReference>
<evidence type="ECO:0000313" key="2">
    <source>
        <dbReference type="EMBL" id="GMT15644.1"/>
    </source>
</evidence>
<dbReference type="Proteomes" id="UP001432322">
    <property type="component" value="Unassembled WGS sequence"/>
</dbReference>
<comment type="caution">
    <text evidence="2">The sequence shown here is derived from an EMBL/GenBank/DDBJ whole genome shotgun (WGS) entry which is preliminary data.</text>
</comment>